<dbReference type="InterPro" id="IPR016024">
    <property type="entry name" value="ARM-type_fold"/>
</dbReference>
<dbReference type="SMART" id="SM00146">
    <property type="entry name" value="PI3Kc"/>
    <property type="match status" value="1"/>
</dbReference>
<feature type="compositionally biased region" description="Basic and acidic residues" evidence="5">
    <location>
        <begin position="1234"/>
        <end position="1243"/>
    </location>
</feature>
<evidence type="ECO:0000313" key="8">
    <source>
        <dbReference type="EMBL" id="KAL3667954.1"/>
    </source>
</evidence>
<dbReference type="EMBL" id="JBIMZQ010000012">
    <property type="protein sequence ID" value="KAL3667954.1"/>
    <property type="molecule type" value="Genomic_DNA"/>
</dbReference>
<evidence type="ECO:0000256" key="5">
    <source>
        <dbReference type="SAM" id="MobiDB-lite"/>
    </source>
</evidence>
<feature type="compositionally biased region" description="Acidic residues" evidence="5">
    <location>
        <begin position="3878"/>
        <end position="3887"/>
    </location>
</feature>
<dbReference type="InterPro" id="IPR011989">
    <property type="entry name" value="ARM-like"/>
</dbReference>
<dbReference type="GO" id="GO:0006974">
    <property type="term" value="P:DNA damage response"/>
    <property type="evidence" value="ECO:0007669"/>
    <property type="project" value="UniProtKB-KW"/>
</dbReference>
<evidence type="ECO:0000256" key="4">
    <source>
        <dbReference type="ARBA" id="ARBA00023242"/>
    </source>
</evidence>
<dbReference type="Pfam" id="PF20502">
    <property type="entry name" value="DNAPKcs_CC1-2"/>
    <property type="match status" value="1"/>
</dbReference>
<dbReference type="GO" id="GO:0005634">
    <property type="term" value="C:nucleus"/>
    <property type="evidence" value="ECO:0007669"/>
    <property type="project" value="UniProtKB-SubCell"/>
</dbReference>
<dbReference type="SUPFAM" id="SSF56112">
    <property type="entry name" value="Protein kinase-like (PK-like)"/>
    <property type="match status" value="1"/>
</dbReference>
<evidence type="ECO:0000259" key="6">
    <source>
        <dbReference type="PROSITE" id="PS50290"/>
    </source>
</evidence>
<dbReference type="InterPro" id="IPR036940">
    <property type="entry name" value="PI3/4_kinase_cat_sf"/>
</dbReference>
<dbReference type="Proteomes" id="UP001632037">
    <property type="component" value="Unassembled WGS sequence"/>
</dbReference>
<dbReference type="Pfam" id="PF20500">
    <property type="entry name" value="DNA-PKcs_N"/>
    <property type="match status" value="1"/>
</dbReference>
<feature type="domain" description="FATC" evidence="7">
    <location>
        <begin position="3970"/>
        <end position="4002"/>
    </location>
</feature>
<keyword evidence="2" id="KW-0808">Transferase</keyword>
<dbReference type="PROSITE" id="PS51190">
    <property type="entry name" value="FATC"/>
    <property type="match status" value="1"/>
</dbReference>
<evidence type="ECO:0000256" key="3">
    <source>
        <dbReference type="ARBA" id="ARBA00022763"/>
    </source>
</evidence>
<dbReference type="PROSITE" id="PS50290">
    <property type="entry name" value="PI3_4_KINASE_3"/>
    <property type="match status" value="1"/>
</dbReference>
<evidence type="ECO:0000256" key="1">
    <source>
        <dbReference type="ARBA" id="ARBA00004123"/>
    </source>
</evidence>
<dbReference type="InterPro" id="IPR000403">
    <property type="entry name" value="PI3/4_kinase_cat_dom"/>
</dbReference>
<dbReference type="SMART" id="SM01344">
    <property type="entry name" value="NUC194"/>
    <property type="match status" value="1"/>
</dbReference>
<reference evidence="8 9" key="1">
    <citation type="submission" date="2024-09" db="EMBL/GenBank/DDBJ databases">
        <title>Genome sequencing and assembly of Phytophthora oleae, isolate VK10A, causative agent of rot of olive drupes.</title>
        <authorList>
            <person name="Conti Taguali S."/>
            <person name="Riolo M."/>
            <person name="La Spada F."/>
            <person name="Cacciola S.O."/>
            <person name="Dionisio G."/>
        </authorList>
    </citation>
    <scope>NUCLEOTIDE SEQUENCE [LARGE SCALE GENOMIC DNA]</scope>
    <source>
        <strain evidence="8 9">VK10A</strain>
    </source>
</reference>
<accession>A0ABD3FSK1</accession>
<evidence type="ECO:0000313" key="9">
    <source>
        <dbReference type="Proteomes" id="UP001632037"/>
    </source>
</evidence>
<dbReference type="InterPro" id="IPR037706">
    <property type="entry name" value="DNA-PK_dom"/>
</dbReference>
<dbReference type="InterPro" id="IPR011009">
    <property type="entry name" value="Kinase-like_dom_sf"/>
</dbReference>
<feature type="region of interest" description="Disordered" evidence="5">
    <location>
        <begin position="1228"/>
        <end position="1249"/>
    </location>
</feature>
<dbReference type="SUPFAM" id="SSF48371">
    <property type="entry name" value="ARM repeat"/>
    <property type="match status" value="3"/>
</dbReference>
<dbReference type="Pfam" id="PF08163">
    <property type="entry name" value="DNAPKcs_CC3"/>
    <property type="match status" value="1"/>
</dbReference>
<feature type="domain" description="PI3K/PI4K catalytic" evidence="6">
    <location>
        <begin position="3556"/>
        <end position="3894"/>
    </location>
</feature>
<dbReference type="CDD" id="cd05172">
    <property type="entry name" value="PIKKc_DNA-PK"/>
    <property type="match status" value="1"/>
</dbReference>
<comment type="subcellular location">
    <subcellularLocation>
        <location evidence="1">Nucleus</location>
    </subcellularLocation>
</comment>
<dbReference type="Pfam" id="PF19704">
    <property type="entry name" value="DNAPKcs_CC5"/>
    <property type="match status" value="1"/>
</dbReference>
<name>A0ABD3FSK1_9STRA</name>
<dbReference type="Gene3D" id="3.30.1010.10">
    <property type="entry name" value="Phosphatidylinositol 3-kinase Catalytic Subunit, Chain A, domain 4"/>
    <property type="match status" value="1"/>
</dbReference>
<gene>
    <name evidence="8" type="ORF">V7S43_006831</name>
</gene>
<keyword evidence="9" id="KW-1185">Reference proteome</keyword>
<evidence type="ECO:0008006" key="10">
    <source>
        <dbReference type="Google" id="ProtNLM"/>
    </source>
</evidence>
<dbReference type="InterPro" id="IPR012582">
    <property type="entry name" value="DNAPKcs_CC3"/>
</dbReference>
<sequence>MATKIGERLKELAAFLADTHAVSSVEEALGHMQTEIDDSMALSRASAQQCTILLFQSEEPPSLLRFLGSSADFADDARKREVSSARGWVLELLENFLKTYGVHRSLTKQHVVDLYKDCQQIARTDPFNRVKAHALAVVVNVLKYANSRLTSDDIEPRAYVEKLFYDIKFSKATQTAKGQMLEVIGYLVDAFPKEMEENVAVLMSWIENELEKQFSSNSPEMMLVNGLLFALARLLGCDTERYKRDDALRKKIYSYVLTVFATTVSGNLSRYQVTNSSETFLVKHAPIFQQEIGPNGYVWFSYMKFCCLSENKTIHEHAFACSNVIFQVLNSYLVEAKDDTRKKCLNKVLKEVLPTVSDSAAATSTMAFAVQCLGWFASSIYTYLGAKGYAKIEEKLKTFGESLLVLDMKATAWRWSLVSQYVQCIGQFVKERRDVPLDEGYVKFLGDVLCHLMAAYPQCLWKAKAVVHKSVSAVFAALSNWTVLDPLVDRFILHTLMLSISNNTDADQAVIYHPDSGELVTNLLYDYEGFWLALLRRRTDAIMEPTSVLVGPAAGDVDMKEPTEVGRTLQAIIFDSTVKHALGIIHQLDLSYQFNLQTTNNGKKATGYSPTVPRDHSIMLNLTEFVERVISKVPRSLLRPWTPLLMQQVISFASKLPLVSSFYRIGTVVATAMDDLKYFDETLSIDGYGEVHLRDDFAAFVQRVCAQARFYQDELLLTCSEFILAAPIGLVAIQSMVGIIRSILELGRSFLPAAIVAMASLERWQTQCPNELEDAISKLTPLLSAYLDQEGINDGDSPVKISGKYKVNVVSNESDLAQLQRRILLLLGKCGGKISLLMSEPPLIVNAHGSISSPFFRLELQLSEVSISLTMDPILSHLGHLASHSSVRRVKSNASEGYHALVCYLCGKTTTHPHQSGKKTEFYELWRGVFARVVRLATDPEKICRALFEPLLFQLLRWLATNSDTFPFEYASMLDELTRSLSDPETAVRSMSARCIAALLSLALETSTTRINFDDIFEMIFSLCRHPGAVQRSGAAASISYFLRTINEEDGAVLAKFAVPCLKNLLYALRLCDSDVRNKIGGVDISRDVLSKAVMKIERGICRFPQLFLKGSTSGRKSDGNEILQEATIWLFQQTGAREVLFRRLCRRVFMTFSALIRKSSSEWIQHYASTRGSESITRVLVPMSPLALTISDITVEWMEQLSASIESYVWCVEVLGDKARGIFELNSSNPRQESTKRTHTSELTDPTQRGNQHILSWSIANFLRNESPWEDSSKLSRWIGAYLSVLVSLCNSVRAYMSSGNVALRDVGDMDKESFRAALVNKLLLALVHQNTRASDASFRDEIEKFCAGMAVDSKDWAHQIQVSVEMLLSSMPPCLADINSAESFEKHSRTVESLSMFGSKIVSAGIISSPVSNKYAEMFALAASKTIKYGHGSPHDRFVTIAALKTAAVCGWRVTDIFVNAADRQVYAPVYSDVIQFLPTLAVWQRCASDLVLLSLKNDFAVNVLVDGLRQVTGFKVYTARSTEWDAFTKTLVANIKQFVKNLEVVKFDTQRALSLLQVLRCFLELCQQCSEKLVEVLRMEPIPDIQHAIIDLLKQRGCSYLVKADILRMLALLGPTSILIAEQNASKTTLDALVGFVFDEFPIVSVDVARGSKEFDVFHLLLSELLGVIEQSNSIEYLKIIYPSLKEADKHLFEAEIKQTLIRFSIALGSGAQPGDAQSSERVRHQLAELLDVLLDPTLEITIRKTLLEEVFTPLIECQTGETLQQFYLMQSLTKKSSIISLLVTLISTSAEVSSGGSRIGVFVAYSLVEILYRLIDPEVIRTDINAAFLGHQNGKGREFTMLVCKCASKVVTKTYGDADDLVRFACCAAYNCLLTAVSRTQKQEKFYDQILFQPALWSNIVDFSVEYEIRAETAAFATIPLSSLSAISLQARLDTKVLANPKSKRNESAALQFFTASSLSMDTDSLATSTMSAPLDINQMGSTYQHLEIELDEFNQHPCMIPLLRVLVQMKVDFGGSWKENSMPGWMKKIFDVIVDPSTNLNVRLFLAKVVLNAPDVFTMHSSSWLCAVMDALLDANAAQKTPQFSYILRDCCNLVLNAWKDVSVSSLDTASRFVNELIKLCPERNNVIRNSNVLLVMALIALWKDSVDIDVDLLVTDMNSDDDTKMKSAKQFTALQVVSAMLSIGVNVENLGQTLEDGMLLVMTSKLSSLYTLAAEVGGLYLQTSHLESEEFMIKLQNLIISSYNDEDYGRFLALLRNASMYQPEIIDSMMLQRLAFVLPKAVSVDAWALLAADSLGCAAQNVSVMKDIFTHVHSVLDRFIAHRHAGVQLSTLRAISLLLDYLTVPELGRLVVDASEGGLGVLNYYEAHELSECRGAVFGVAQKLYDNEGLLDPAKARVRCSLLRGLCDSDDQLRKKAFEYWNTSTALMNSCSDRLLSIFGPLYSSRFADKWVLYATNLLVGMSKESSEYQRPLFSSALGSGEFTETHIDATWEAKIQSMAPLFSVEADLFSARQEPTQQSVGLTHTASSQADTSFASAMASQLFPSARVSAGTVSSYSQSLGESNPAQNQQGRQRFYKLRVAADNTGTKDQSRYHRKASKRFFQDHYALLRKKQEAQITRERKQRQGNVTMTRNYRSGEFPDIQISQQDIVEPIMALCEMHGETSSLVFGAVFSSIVATPQFEKSRNIDELAVRLEETLTLSKESSSYVSCIISAYFASIVGNPRLCEILPLQPVAIGEAGLSSGAYNLSELVLEEQLLYKVQRMGTNLSLASDELVAASWDLLHKVLSTMHKRNFLIALSMTSSIIEEFKLALQAQLSGDLPFAVASYKKAESILDSQNESGNSFSTEAVTTRCRWQRLNCLETLNNWEALKSEIADVTDEDSEFLWKQRSPYLEQGVGHYLRSCLGLSLAKQEDNILTSLQNFIESAARGSAKQELIQSRFPVEVCLTYLSSGEKNQARVCVETFYSNFLKMWRQTSPMTSSTRMQLLQSLSSMVEIDEVLSCFGCDFSDICKKEQPNVTAFMDGWKRLPPLTGEDGLVLWSQHTMVQNTVSGFLLNFAKDQGILSYETRLAILGRKSSTMLQYANAAISCNILALGSKMLKSYRDLCNVHQLPKLSVEMVEVFVSHVLKLIDRQEHQSERSGLSSSAIKLITRYYETATKMFDNVEIMNMMETAGGNDQVAMGYLEAKTFANAAAFYAFYDVDDNLKEEYFSRSLDMFKVSCQRIDAVKDAGGGASSFLRCRLTFIEFLNDLLFKRKTEKLGKLADRKILTKLLADNVLGGMTAGDRECAHYFPQICDVISSYPDIVAEFEQYLLKNVPLWTCLQWSAQLMALLNGPIGKAIVVVLEKMAEKYPVALFYDFMVTCRSSLDKFKVDLQRLQVLLTNPVMEKFVTALRLIHHPELRLKEGLREVAKLIEDNRMPEARQKVESVWEDCFSPDRPLLGTQIGRYNRDWSRKAKRDVEKIMGKDGSKMTAKTVNSARDWIMNNFGVTPGRYGITRYMKAHLGDFADWLEEFDHSSCSLELPGQYASYWGPPDPTTHVRILSFDSMFGVLASKQLPKRLTVHCSDEKDYTFLVKGGEDLRLDQRIEQLFGVMNQILEADPRCRDERLSLVTYDVIPMTQEIGILEWVGGTSTLKGVIEARLQIDERCTDLKSNKRQKLELFNTTAAKTYESFLMKQRGSSYSAKVVAPRSKEVVDQFAKVQAMIPADLLRRQLLGLGSNYEAFLLVRDHFLKSLAVFSACSYVLGIGDRHLDNFLFDLASGRVIGIDFGVSFGAGASVLPVPELIPFRYTRQMDFVFQPYDGSNLLAQEMQAVFDALRSKRQVVESVMNVFLHEPLLDWQQSTTTHQKALFEAAEGDDRSTLPDSDVEMEDVEEVERTRASRSSSKSTASLSRGSVTSAWLPDVKIAIARRKLEGVSPALLLKEELSQNLNLRQHIKKFHALVDSASTGEEDANEMVALSSLAQAQELLAMATAPDLLGRTFQGWMPWL</sequence>
<dbReference type="InterPro" id="IPR046804">
    <property type="entry name" value="DNA-PKcs_N"/>
</dbReference>
<dbReference type="PANTHER" id="PTHR11139">
    <property type="entry name" value="ATAXIA TELANGIECTASIA MUTATED ATM -RELATED"/>
    <property type="match status" value="1"/>
</dbReference>
<dbReference type="SMART" id="SM01343">
    <property type="entry name" value="FATC"/>
    <property type="match status" value="1"/>
</dbReference>
<dbReference type="InterPro" id="IPR050517">
    <property type="entry name" value="DDR_Repair_Kinase"/>
</dbReference>
<dbReference type="GO" id="GO:0004674">
    <property type="term" value="F:protein serine/threonine kinase activity"/>
    <property type="evidence" value="ECO:0007669"/>
    <property type="project" value="UniProtKB-KW"/>
</dbReference>
<comment type="caution">
    <text evidence="8">The sequence shown here is derived from an EMBL/GenBank/DDBJ whole genome shotgun (WGS) entry which is preliminary data.</text>
</comment>
<keyword evidence="3" id="KW-0227">DNA damage</keyword>
<organism evidence="8 9">
    <name type="scientific">Phytophthora oleae</name>
    <dbReference type="NCBI Taxonomy" id="2107226"/>
    <lineage>
        <taxon>Eukaryota</taxon>
        <taxon>Sar</taxon>
        <taxon>Stramenopiles</taxon>
        <taxon>Oomycota</taxon>
        <taxon>Peronosporomycetes</taxon>
        <taxon>Peronosporales</taxon>
        <taxon>Peronosporaceae</taxon>
        <taxon>Phytophthora</taxon>
    </lineage>
</organism>
<dbReference type="PANTHER" id="PTHR11139:SF68">
    <property type="entry name" value="DNA-DEPENDENT PROTEIN KINASE CATALYTIC SUBUNIT"/>
    <property type="match status" value="1"/>
</dbReference>
<dbReference type="InterPro" id="IPR045581">
    <property type="entry name" value="DNAPKcs_CC5"/>
</dbReference>
<keyword evidence="2" id="KW-0418">Kinase</keyword>
<dbReference type="Gene3D" id="1.10.1070.11">
    <property type="entry name" value="Phosphatidylinositol 3-/4-kinase, catalytic domain"/>
    <property type="match status" value="1"/>
</dbReference>
<protein>
    <recommendedName>
        <fullName evidence="10">Non-specific serine/threonine protein kinase</fullName>
    </recommendedName>
</protein>
<dbReference type="InterPro" id="IPR003152">
    <property type="entry name" value="FATC_dom"/>
</dbReference>
<keyword evidence="2" id="KW-0723">Serine/threonine-protein kinase</keyword>
<dbReference type="Gene3D" id="1.25.10.10">
    <property type="entry name" value="Leucine-rich Repeat Variant"/>
    <property type="match status" value="1"/>
</dbReference>
<keyword evidence="4" id="KW-0539">Nucleus</keyword>
<evidence type="ECO:0000256" key="2">
    <source>
        <dbReference type="ARBA" id="ARBA00022527"/>
    </source>
</evidence>
<feature type="region of interest" description="Disordered" evidence="5">
    <location>
        <begin position="3866"/>
        <end position="3902"/>
    </location>
</feature>
<dbReference type="Pfam" id="PF00454">
    <property type="entry name" value="PI3_PI4_kinase"/>
    <property type="match status" value="1"/>
</dbReference>
<evidence type="ECO:0000259" key="7">
    <source>
        <dbReference type="PROSITE" id="PS51190"/>
    </source>
</evidence>
<dbReference type="InterPro" id="IPR046803">
    <property type="entry name" value="DNAPKcs_CC1-2"/>
</dbReference>
<proteinExistence type="predicted"/>